<protein>
    <submittedName>
        <fullName evidence="2">Uncharacterized protein</fullName>
    </submittedName>
</protein>
<feature type="region of interest" description="Disordered" evidence="1">
    <location>
        <begin position="101"/>
        <end position="120"/>
    </location>
</feature>
<organism evidence="2 3">
    <name type="scientific">Apatococcus lobatus</name>
    <dbReference type="NCBI Taxonomy" id="904363"/>
    <lineage>
        <taxon>Eukaryota</taxon>
        <taxon>Viridiplantae</taxon>
        <taxon>Chlorophyta</taxon>
        <taxon>core chlorophytes</taxon>
        <taxon>Trebouxiophyceae</taxon>
        <taxon>Chlorellales</taxon>
        <taxon>Chlorellaceae</taxon>
        <taxon>Apatococcus</taxon>
    </lineage>
</organism>
<feature type="region of interest" description="Disordered" evidence="1">
    <location>
        <begin position="294"/>
        <end position="320"/>
    </location>
</feature>
<sequence>MIFPQGWQVQVLKPSGAGSYADLSHGTDRYVVGLPGNPFEVQVTAPAAMFRSAPTLRVCLTIDGQSVGVSKILSESHPSTVFEGFVNTVKGEQRYSQFLFGKPQDAPQSSGAGSSRDKNTGGLEISIEHVQSSGHHVSLPKHTSNPAAGASKPVEGKKWFMRPSLKADSGDIVGKPFTFSTTRYDKVRHLATLSLRMETAAILTLRKVLNPKLPAHQAIINASTAAMRTEQIASSAPGQPSAVLGSGDIPRDAVRNQASSAGPSRPGTAVSSKPAGIKRNVKSEMVDLSCRPSAKVPKIEPGLPSQGFFANAEPELIDLT</sequence>
<name>A0AAW1QT83_9CHLO</name>
<feature type="compositionally biased region" description="Polar residues" evidence="1">
    <location>
        <begin position="134"/>
        <end position="146"/>
    </location>
</feature>
<gene>
    <name evidence="2" type="ORF">WJX74_003623</name>
</gene>
<keyword evidence="3" id="KW-1185">Reference proteome</keyword>
<accession>A0AAW1QT83</accession>
<feature type="region of interest" description="Disordered" evidence="1">
    <location>
        <begin position="134"/>
        <end position="155"/>
    </location>
</feature>
<evidence type="ECO:0000313" key="2">
    <source>
        <dbReference type="EMBL" id="KAK9824740.1"/>
    </source>
</evidence>
<dbReference type="Proteomes" id="UP001438707">
    <property type="component" value="Unassembled WGS sequence"/>
</dbReference>
<evidence type="ECO:0000256" key="1">
    <source>
        <dbReference type="SAM" id="MobiDB-lite"/>
    </source>
</evidence>
<evidence type="ECO:0000313" key="3">
    <source>
        <dbReference type="Proteomes" id="UP001438707"/>
    </source>
</evidence>
<comment type="caution">
    <text evidence="2">The sequence shown here is derived from an EMBL/GenBank/DDBJ whole genome shotgun (WGS) entry which is preliminary data.</text>
</comment>
<dbReference type="EMBL" id="JALJOS010000028">
    <property type="protein sequence ID" value="KAK9824740.1"/>
    <property type="molecule type" value="Genomic_DNA"/>
</dbReference>
<reference evidence="2 3" key="1">
    <citation type="journal article" date="2024" name="Nat. Commun.">
        <title>Phylogenomics reveals the evolutionary origins of lichenization in chlorophyte algae.</title>
        <authorList>
            <person name="Puginier C."/>
            <person name="Libourel C."/>
            <person name="Otte J."/>
            <person name="Skaloud P."/>
            <person name="Haon M."/>
            <person name="Grisel S."/>
            <person name="Petersen M."/>
            <person name="Berrin J.G."/>
            <person name="Delaux P.M."/>
            <person name="Dal Grande F."/>
            <person name="Keller J."/>
        </authorList>
    </citation>
    <scope>NUCLEOTIDE SEQUENCE [LARGE SCALE GENOMIC DNA]</scope>
    <source>
        <strain evidence="2 3">SAG 2145</strain>
    </source>
</reference>
<proteinExistence type="predicted"/>
<feature type="region of interest" description="Disordered" evidence="1">
    <location>
        <begin position="233"/>
        <end position="281"/>
    </location>
</feature>
<dbReference type="AlphaFoldDB" id="A0AAW1QT83"/>